<evidence type="ECO:0000259" key="1">
    <source>
        <dbReference type="PROSITE" id="PS50943"/>
    </source>
</evidence>
<dbReference type="Pfam" id="PF01381">
    <property type="entry name" value="HTH_3"/>
    <property type="match status" value="1"/>
</dbReference>
<dbReference type="GO" id="GO:0003677">
    <property type="term" value="F:DNA binding"/>
    <property type="evidence" value="ECO:0007669"/>
    <property type="project" value="InterPro"/>
</dbReference>
<accession>A0A417YK08</accession>
<feature type="domain" description="HTH cro/C1-type" evidence="1">
    <location>
        <begin position="7"/>
        <end position="60"/>
    </location>
</feature>
<dbReference type="RefSeq" id="WP_118888888.1">
    <property type="nucleotide sequence ID" value="NZ_PHUT01000003.1"/>
</dbReference>
<dbReference type="AlphaFoldDB" id="A0A417YK08"/>
<proteinExistence type="predicted"/>
<evidence type="ECO:0000313" key="3">
    <source>
        <dbReference type="Proteomes" id="UP000285456"/>
    </source>
</evidence>
<dbReference type="InterPro" id="IPR001387">
    <property type="entry name" value="Cro/C1-type_HTH"/>
</dbReference>
<comment type="caution">
    <text evidence="2">The sequence shown here is derived from an EMBL/GenBank/DDBJ whole genome shotgun (WGS) entry which is preliminary data.</text>
</comment>
<gene>
    <name evidence="2" type="ORF">D1B32_05780</name>
</gene>
<reference evidence="2 3" key="1">
    <citation type="journal article" date="2007" name="Int. J. Syst. Evol. Microbiol.">
        <title>Oceanobacillus profundus sp. nov., isolated from a deep-sea sediment core.</title>
        <authorList>
            <person name="Kim Y.G."/>
            <person name="Choi D.H."/>
            <person name="Hyun S."/>
            <person name="Cho B.C."/>
        </authorList>
    </citation>
    <scope>NUCLEOTIDE SEQUENCE [LARGE SCALE GENOMIC DNA]</scope>
    <source>
        <strain evidence="2 3">DSM 18246</strain>
    </source>
</reference>
<dbReference type="CDD" id="cd00093">
    <property type="entry name" value="HTH_XRE"/>
    <property type="match status" value="1"/>
</dbReference>
<dbReference type="Gene3D" id="1.10.260.40">
    <property type="entry name" value="lambda repressor-like DNA-binding domains"/>
    <property type="match status" value="1"/>
</dbReference>
<dbReference type="EMBL" id="QWEH01000003">
    <property type="protein sequence ID" value="RHW33550.1"/>
    <property type="molecule type" value="Genomic_DNA"/>
</dbReference>
<dbReference type="SUPFAM" id="SSF47413">
    <property type="entry name" value="lambda repressor-like DNA-binding domains"/>
    <property type="match status" value="1"/>
</dbReference>
<name>A0A417YK08_9BACI</name>
<dbReference type="OrthoDB" id="2381879at2"/>
<dbReference type="PROSITE" id="PS50943">
    <property type="entry name" value="HTH_CROC1"/>
    <property type="match status" value="1"/>
</dbReference>
<dbReference type="InterPro" id="IPR010982">
    <property type="entry name" value="Lambda_DNA-bd_dom_sf"/>
</dbReference>
<dbReference type="SMART" id="SM00530">
    <property type="entry name" value="HTH_XRE"/>
    <property type="match status" value="1"/>
</dbReference>
<organism evidence="2 3">
    <name type="scientific">Oceanobacillus profundus</name>
    <dbReference type="NCBI Taxonomy" id="372463"/>
    <lineage>
        <taxon>Bacteria</taxon>
        <taxon>Bacillati</taxon>
        <taxon>Bacillota</taxon>
        <taxon>Bacilli</taxon>
        <taxon>Bacillales</taxon>
        <taxon>Bacillaceae</taxon>
        <taxon>Oceanobacillus</taxon>
    </lineage>
</organism>
<protein>
    <submittedName>
        <fullName evidence="2">XRE family transcriptional regulator</fullName>
    </submittedName>
</protein>
<evidence type="ECO:0000313" key="2">
    <source>
        <dbReference type="EMBL" id="RHW33550.1"/>
    </source>
</evidence>
<keyword evidence="3" id="KW-1185">Reference proteome</keyword>
<sequence length="92" mass="10297">MQFGAILRKMRKGAGMSQESMANALYMSISNVSRLETDLYELKAEILIKWCKITNNPDVLMSLYASAQVVDQLQPYASIITGTILGGFTWIF</sequence>
<dbReference type="Proteomes" id="UP000285456">
    <property type="component" value="Unassembled WGS sequence"/>
</dbReference>